<protein>
    <recommendedName>
        <fullName evidence="2 5">DNA mismatch repair protein MutL</fullName>
    </recommendedName>
</protein>
<sequence length="641" mass="71422">MSSIIQLLPDHVANQIAAGEVVQRPASVVKELIENAVDAGATEIKLIVKDAGKTLIQVIDNGKGMTVADARLCFERHATSKIRHAEDLFSLHTKGFRGEALASIAAIAHVELKTKQDQEELGTHIVIEGSKFVSQEVAVLPKGTSFSVKNLFFNIPARRNFLKSDTVEFRHVIDEFERVALAHANIHFVLFHNGSEMFNLPASNFRQRIVNVFGGKTNEKLVPVKESTEIVEIQGFVGKPEFAKKSRGEQFFFVNDRFIKSPYLHHAVMAAYEGLLKDGCQPSYFLYLDLPPHTIDINIHPTKTEIKFDDEQALYAILRSSIKHSLGQFNVVPALDFERDATLDTPYEYANKEAETPLIQVDANFNPFLDEDPKPAKTFASSFSGNMTSGTRSAGSNPSFSAGGYKKETSGQNWESLYVGLKQATEEVELGEIQLESEEVTGSLFDEHTIEEASNNRTYQIHKKYIVSPIKSGMLIVDQKRAHQRILYEQFLANITVNQASSQQLLFPLELHFTKTELAIIAELKPSLEGTGFVFEAFRDDSLVISGLPVNVTESEVSVLLEGLIGDLQGELPENSFSQCDRIAKSMARSLSVKTGAYLTEHEQETMVNALFACKEPNISPFLKPTFITMRVEDIDKRFAI</sequence>
<comment type="function">
    <text evidence="5">This protein is involved in the repair of mismatches in DNA. It is required for dam-dependent methyl-directed DNA mismatch repair. May act as a 'molecular matchmaker', a protein that promotes the formation of a stable complex between two or more DNA-binding proteins in an ATP-dependent manner without itself being part of a final effector complex.</text>
</comment>
<feature type="domain" description="MutL C-terminal dimerisation" evidence="7">
    <location>
        <begin position="457"/>
        <end position="599"/>
    </location>
</feature>
<evidence type="ECO:0000256" key="3">
    <source>
        <dbReference type="ARBA" id="ARBA00022763"/>
    </source>
</evidence>
<dbReference type="Pfam" id="PF08676">
    <property type="entry name" value="MutL_C"/>
    <property type="match status" value="1"/>
</dbReference>
<dbReference type="SMART" id="SM01340">
    <property type="entry name" value="DNA_mis_repair"/>
    <property type="match status" value="1"/>
</dbReference>
<gene>
    <name evidence="5 9" type="primary">mutL</name>
    <name evidence="9" type="ORF">NOX80_08020</name>
</gene>
<dbReference type="PANTHER" id="PTHR10073">
    <property type="entry name" value="DNA MISMATCH REPAIR PROTEIN MLH, PMS, MUTL"/>
    <property type="match status" value="1"/>
</dbReference>
<reference evidence="9" key="1">
    <citation type="submission" date="2022-07" db="EMBL/GenBank/DDBJ databases">
        <title>Isolation, identification, and degradation of a PFOSA degrading strain from sewage treatment plant.</title>
        <authorList>
            <person name="Zhang L."/>
            <person name="Huo Y."/>
        </authorList>
    </citation>
    <scope>NUCLEOTIDE SEQUENCE</scope>
    <source>
        <strain evidence="9">C1</strain>
    </source>
</reference>
<dbReference type="CDD" id="cd16926">
    <property type="entry name" value="HATPase_MutL-MLH-PMS-like"/>
    <property type="match status" value="1"/>
</dbReference>
<evidence type="ECO:0000256" key="2">
    <source>
        <dbReference type="ARBA" id="ARBA00021975"/>
    </source>
</evidence>
<dbReference type="InterPro" id="IPR014721">
    <property type="entry name" value="Ribsml_uS5_D2-typ_fold_subgr"/>
</dbReference>
<dbReference type="SUPFAM" id="SSF54211">
    <property type="entry name" value="Ribosomal protein S5 domain 2-like"/>
    <property type="match status" value="1"/>
</dbReference>
<dbReference type="InterPro" id="IPR037198">
    <property type="entry name" value="MutL_C_sf"/>
</dbReference>
<dbReference type="HAMAP" id="MF_00149">
    <property type="entry name" value="DNA_mis_repair"/>
    <property type="match status" value="1"/>
</dbReference>
<proteinExistence type="inferred from homology"/>
<dbReference type="Pfam" id="PF13589">
    <property type="entry name" value="HATPase_c_3"/>
    <property type="match status" value="1"/>
</dbReference>
<dbReference type="Pfam" id="PF01119">
    <property type="entry name" value="DNA_mis_repair"/>
    <property type="match status" value="1"/>
</dbReference>
<dbReference type="Gene3D" id="3.30.565.10">
    <property type="entry name" value="Histidine kinase-like ATPase, C-terminal domain"/>
    <property type="match status" value="1"/>
</dbReference>
<dbReference type="InterPro" id="IPR036890">
    <property type="entry name" value="HATPase_C_sf"/>
</dbReference>
<evidence type="ECO:0000256" key="5">
    <source>
        <dbReference type="HAMAP-Rule" id="MF_00149"/>
    </source>
</evidence>
<dbReference type="EMBL" id="CP101751">
    <property type="protein sequence ID" value="UUC47131.1"/>
    <property type="molecule type" value="Genomic_DNA"/>
</dbReference>
<dbReference type="NCBIfam" id="TIGR00585">
    <property type="entry name" value="mutl"/>
    <property type="match status" value="1"/>
</dbReference>
<dbReference type="InterPro" id="IPR014762">
    <property type="entry name" value="DNA_mismatch_repair_CS"/>
</dbReference>
<keyword evidence="9" id="KW-0255">Endonuclease</keyword>
<dbReference type="InterPro" id="IPR038973">
    <property type="entry name" value="MutL/Mlh/Pms-like"/>
</dbReference>
<keyword evidence="10" id="KW-1185">Reference proteome</keyword>
<keyword evidence="4 5" id="KW-0234">DNA repair</keyword>
<feature type="compositionally biased region" description="Polar residues" evidence="6">
    <location>
        <begin position="382"/>
        <end position="400"/>
    </location>
</feature>
<dbReference type="SUPFAM" id="SSF118116">
    <property type="entry name" value="DNA mismatch repair protein MutL"/>
    <property type="match status" value="1"/>
</dbReference>
<evidence type="ECO:0000256" key="1">
    <source>
        <dbReference type="ARBA" id="ARBA00006082"/>
    </source>
</evidence>
<keyword evidence="3 5" id="KW-0227">DNA damage</keyword>
<evidence type="ECO:0000313" key="10">
    <source>
        <dbReference type="Proteomes" id="UP001059844"/>
    </source>
</evidence>
<organism evidence="9 10">
    <name type="scientific">Flavobacterium cerinum</name>
    <dbReference type="NCBI Taxonomy" id="2502784"/>
    <lineage>
        <taxon>Bacteria</taxon>
        <taxon>Pseudomonadati</taxon>
        <taxon>Bacteroidota</taxon>
        <taxon>Flavobacteriia</taxon>
        <taxon>Flavobacteriales</taxon>
        <taxon>Flavobacteriaceae</taxon>
        <taxon>Flavobacterium</taxon>
    </lineage>
</organism>
<dbReference type="GO" id="GO:0004519">
    <property type="term" value="F:endonuclease activity"/>
    <property type="evidence" value="ECO:0007669"/>
    <property type="project" value="UniProtKB-KW"/>
</dbReference>
<evidence type="ECO:0000256" key="6">
    <source>
        <dbReference type="SAM" id="MobiDB-lite"/>
    </source>
</evidence>
<dbReference type="PANTHER" id="PTHR10073:SF12">
    <property type="entry name" value="DNA MISMATCH REPAIR PROTEIN MLH1"/>
    <property type="match status" value="1"/>
</dbReference>
<dbReference type="InterPro" id="IPR020568">
    <property type="entry name" value="Ribosomal_Su5_D2-typ_SF"/>
</dbReference>
<keyword evidence="9" id="KW-0378">Hydrolase</keyword>
<dbReference type="Gene3D" id="3.30.230.10">
    <property type="match status" value="1"/>
</dbReference>
<dbReference type="InterPro" id="IPR042120">
    <property type="entry name" value="MutL_C_dimsub"/>
</dbReference>
<name>A0ABY5IWB6_9FLAO</name>
<dbReference type="InterPro" id="IPR002099">
    <property type="entry name" value="MutL/Mlh/PMS"/>
</dbReference>
<comment type="similarity">
    <text evidence="1 5">Belongs to the DNA mismatch repair MutL/HexB family.</text>
</comment>
<dbReference type="InterPro" id="IPR013507">
    <property type="entry name" value="DNA_mismatch_S5_2-like"/>
</dbReference>
<dbReference type="Proteomes" id="UP001059844">
    <property type="component" value="Chromosome"/>
</dbReference>
<dbReference type="SMART" id="SM00853">
    <property type="entry name" value="MutL_C"/>
    <property type="match status" value="1"/>
</dbReference>
<dbReference type="InterPro" id="IPR042121">
    <property type="entry name" value="MutL_C_regsub"/>
</dbReference>
<dbReference type="CDD" id="cd00782">
    <property type="entry name" value="MutL_Trans"/>
    <property type="match status" value="1"/>
</dbReference>
<dbReference type="InterPro" id="IPR014790">
    <property type="entry name" value="MutL_C"/>
</dbReference>
<evidence type="ECO:0000259" key="8">
    <source>
        <dbReference type="SMART" id="SM01340"/>
    </source>
</evidence>
<accession>A0ABY5IWB6</accession>
<dbReference type="Gene3D" id="3.30.1370.100">
    <property type="entry name" value="MutL, C-terminal domain, regulatory subdomain"/>
    <property type="match status" value="1"/>
</dbReference>
<dbReference type="PROSITE" id="PS00058">
    <property type="entry name" value="DNA_MISMATCH_REPAIR_1"/>
    <property type="match status" value="1"/>
</dbReference>
<evidence type="ECO:0000256" key="4">
    <source>
        <dbReference type="ARBA" id="ARBA00023204"/>
    </source>
</evidence>
<dbReference type="InterPro" id="IPR020667">
    <property type="entry name" value="DNA_mismatch_repair_MutL"/>
</dbReference>
<dbReference type="RefSeq" id="WP_256552766.1">
    <property type="nucleotide sequence ID" value="NZ_CP101751.1"/>
</dbReference>
<feature type="domain" description="DNA mismatch repair protein S5" evidence="8">
    <location>
        <begin position="209"/>
        <end position="327"/>
    </location>
</feature>
<dbReference type="SUPFAM" id="SSF55874">
    <property type="entry name" value="ATPase domain of HSP90 chaperone/DNA topoisomerase II/histidine kinase"/>
    <property type="match status" value="1"/>
</dbReference>
<keyword evidence="9" id="KW-0540">Nuclease</keyword>
<evidence type="ECO:0000259" key="7">
    <source>
        <dbReference type="SMART" id="SM00853"/>
    </source>
</evidence>
<feature type="region of interest" description="Disordered" evidence="6">
    <location>
        <begin position="382"/>
        <end position="407"/>
    </location>
</feature>
<evidence type="ECO:0000313" key="9">
    <source>
        <dbReference type="EMBL" id="UUC47131.1"/>
    </source>
</evidence>
<dbReference type="Gene3D" id="3.30.1540.20">
    <property type="entry name" value="MutL, C-terminal domain, dimerisation subdomain"/>
    <property type="match status" value="1"/>
</dbReference>